<reference evidence="2 3" key="1">
    <citation type="submission" date="2024-03" db="EMBL/GenBank/DDBJ databases">
        <title>Community enrichment and isolation of bacterial strains for fucoidan degradation.</title>
        <authorList>
            <person name="Sichert A."/>
        </authorList>
    </citation>
    <scope>NUCLEOTIDE SEQUENCE [LARGE SCALE GENOMIC DNA]</scope>
    <source>
        <strain evidence="2 3">AS62</strain>
    </source>
</reference>
<comment type="caution">
    <text evidence="2">The sequence shown here is derived from an EMBL/GenBank/DDBJ whole genome shotgun (WGS) entry which is preliminary data.</text>
</comment>
<organism evidence="2 3">
    <name type="scientific">Ahrensia kielensis</name>
    <dbReference type="NCBI Taxonomy" id="76980"/>
    <lineage>
        <taxon>Bacteria</taxon>
        <taxon>Pseudomonadati</taxon>
        <taxon>Pseudomonadota</taxon>
        <taxon>Alphaproteobacteria</taxon>
        <taxon>Hyphomicrobiales</taxon>
        <taxon>Ahrensiaceae</taxon>
        <taxon>Ahrensia</taxon>
    </lineage>
</organism>
<dbReference type="RefSeq" id="WP_342848036.1">
    <property type="nucleotide sequence ID" value="NZ_JBBMQO010000004.1"/>
</dbReference>
<feature type="transmembrane region" description="Helical" evidence="1">
    <location>
        <begin position="198"/>
        <end position="216"/>
    </location>
</feature>
<keyword evidence="1" id="KW-0812">Transmembrane</keyword>
<keyword evidence="1" id="KW-1133">Transmembrane helix</keyword>
<proteinExistence type="predicted"/>
<accession>A0ABU9T600</accession>
<protein>
    <submittedName>
        <fullName evidence="2">Uncharacterized protein</fullName>
    </submittedName>
</protein>
<evidence type="ECO:0000313" key="2">
    <source>
        <dbReference type="EMBL" id="MEM5501562.1"/>
    </source>
</evidence>
<keyword evidence="1" id="KW-0472">Membrane</keyword>
<gene>
    <name evidence="2" type="ORF">WNY59_08170</name>
</gene>
<name>A0ABU9T600_9HYPH</name>
<evidence type="ECO:0000313" key="3">
    <source>
        <dbReference type="Proteomes" id="UP001477870"/>
    </source>
</evidence>
<evidence type="ECO:0000256" key="1">
    <source>
        <dbReference type="SAM" id="Phobius"/>
    </source>
</evidence>
<keyword evidence="3" id="KW-1185">Reference proteome</keyword>
<sequence>MAFDRPDRVKNAPKSSLVDAVRDIKIASAERGDIVIDMKEADRARLELLAQELKPVFDEVPLDDERFDFAISSGLQPRLWIDATAHVMMGKDRRQYRFVRDSRLGRLTLAEGTAIEPIAQSVTRYIAERIYERELAFAGDDISYRIQKAADEEKAAKDIASEEASKLADQPAEEKETVIEEVSMAAKDRASKTAASKAVWFLIAAFVVGGTLLLAFRDAIFG</sequence>
<dbReference type="EMBL" id="JBBMQO010000004">
    <property type="protein sequence ID" value="MEM5501562.1"/>
    <property type="molecule type" value="Genomic_DNA"/>
</dbReference>
<dbReference type="Proteomes" id="UP001477870">
    <property type="component" value="Unassembled WGS sequence"/>
</dbReference>